<comment type="subcellular location">
    <subcellularLocation>
        <location evidence="1">Membrane</location>
    </subcellularLocation>
</comment>
<dbReference type="SUPFAM" id="SSF52540">
    <property type="entry name" value="P-loop containing nucleoside triphosphate hydrolases"/>
    <property type="match status" value="2"/>
</dbReference>
<dbReference type="InterPro" id="IPR004971">
    <property type="entry name" value="mRNA_G-N7_MeTrfase_dom"/>
</dbReference>
<accession>A0ABP0NH05</accession>
<keyword evidence="5" id="KW-0472">Membrane</keyword>
<dbReference type="SUPFAM" id="SSF53335">
    <property type="entry name" value="S-adenosyl-L-methionine-dependent methyltransferases"/>
    <property type="match status" value="1"/>
</dbReference>
<name>A0ABP0NH05_9DINO</name>
<evidence type="ECO:0000256" key="1">
    <source>
        <dbReference type="ARBA" id="ARBA00004370"/>
    </source>
</evidence>
<dbReference type="Pfam" id="PF01467">
    <property type="entry name" value="CTP_transf_like"/>
    <property type="match status" value="1"/>
</dbReference>
<feature type="domain" description="MRNA cap 0 methyltransferase" evidence="8">
    <location>
        <begin position="965"/>
        <end position="1288"/>
    </location>
</feature>
<dbReference type="Gene3D" id="3.30.720.210">
    <property type="match status" value="2"/>
</dbReference>
<comment type="caution">
    <text evidence="9">The sequence shown here is derived from an EMBL/GenBank/DDBJ whole genome shotgun (WGS) entry which is preliminary data.</text>
</comment>
<dbReference type="PANTHER" id="PTHR23076">
    <property type="entry name" value="METALLOPROTEASE M41 FTSH"/>
    <property type="match status" value="1"/>
</dbReference>
<evidence type="ECO:0000256" key="6">
    <source>
        <dbReference type="ARBA" id="ARBA00044712"/>
    </source>
</evidence>
<keyword evidence="4" id="KW-0812">Transmembrane</keyword>
<dbReference type="Pfam" id="PF01434">
    <property type="entry name" value="Peptidase_M41"/>
    <property type="match status" value="1"/>
</dbReference>
<dbReference type="Pfam" id="PF03291">
    <property type="entry name" value="mRNA_G-N7_MeTrfase"/>
    <property type="match status" value="1"/>
</dbReference>
<protein>
    <recommendedName>
        <fullName evidence="8">mRNA cap 0 methyltransferase domain-containing protein</fullName>
    </recommendedName>
</protein>
<keyword evidence="5" id="KW-1133">Transmembrane helix</keyword>
<dbReference type="InterPro" id="IPR014729">
    <property type="entry name" value="Rossmann-like_a/b/a_fold"/>
</dbReference>
<gene>
    <name evidence="9" type="ORF">CCMP2556_LOCUS30539</name>
</gene>
<feature type="region of interest" description="Disordered" evidence="7">
    <location>
        <begin position="914"/>
        <end position="937"/>
    </location>
</feature>
<dbReference type="CDD" id="cd02440">
    <property type="entry name" value="AdoMet_MTases"/>
    <property type="match status" value="1"/>
</dbReference>
<keyword evidence="10" id="KW-1185">Reference proteome</keyword>
<evidence type="ECO:0000256" key="3">
    <source>
        <dbReference type="ARBA" id="ARBA00022679"/>
    </source>
</evidence>
<evidence type="ECO:0000259" key="8">
    <source>
        <dbReference type="PROSITE" id="PS51562"/>
    </source>
</evidence>
<dbReference type="Proteomes" id="UP001642484">
    <property type="component" value="Unassembled WGS sequence"/>
</dbReference>
<sequence>MATLPSLPLPKPQSCGARWQQDLAARLAVSGTQTGGAAQAGPSVDFLKLDSAEDLSEIWRCYLLLLRHYKASWMVRQAEKLCSLHVGQDAALSVLALNHLLALEPCSWRWRAVSEQPQMEHGLTQWSEVEEALFLHYTGNWFHTLSDTGRLVDGQSWNGKEYWKWIGLGRGDLASRLMHLSVASALPESEASALASFVAALGGLRVGGCLLLALLPRWPTLAALANRLFLQTELCAVPVTGGHKVFLVGLHFQGLEPVLLQALNTTVSKELAQPEAKDVGRLLDDWAKEAEASLGGEFTQWSSRLPADWQIERTLPVEDLPFAKHLLWGRCRESLLRELPAGEGGSRRTGLADERAAKRAKWSAEPSWWRLDRSRADHRSLAQSLEMSPMMAKQMADRWWKVIRLPSADQFRRSIVADATLLPALLSHGHHAGDQQPRLPEGLPDSLLSLVQLLQVWLPERLVDEGDSSLSYQRCLCLAPETASWLQQMGVSAGTCQIPKEPGQAQVAEGQANLVFLELAPPSHKLAEWEFKSSWRQDFVGAVSMALGALGAGADLVLWLPSVFTRFTVTVVALLAVSFSRFVAAHPGVAIAGSWLIFNSYQPASVAGPASRALLGALWSRLAELGENFSISQVLPGTLFPDGAGGLRRHLTDFNNALMAAELNGRAKRTLSDAGLLRQLTEMRIKHYLYVGAKHRALVGLYFGTFDPLHENHFRLVLCALRTCGLRRVVLVPNQGSNPYKQGCTPMSERVACIKERIRIAEEAGELEPGEVIVRKEAGANNWPQREKVAQAVEREEFADATVTANVVLLLGEDSFSKSLSQATGKHKNVGIFQLQSRPRRLIVFPRAQQELVIPEKLRDYVQVAPYKDLVEGLSSSKIRALVETGAEAPDAQAVHPAVWARLKEYVKSAASEGSADALGTRSSGEDEEESFVPHSDQGNCWADPAAHYDAQAPSSSSLRDRPQSPTVRLRNFNSFAKAVLLDQFLTDVLRQAGGEGRPLSVLDLGCGKGGDLKKLMNSGLTHYCGLDVSYASLEVFRARLKDLQSNRAPRHGLLGRSEGLALKEVALIHADAFRECLESTWDRRRYGTARSQLGRSWFHLVTSQMACHYAFQSQESLETMLDNVSKRLCSGGYFVATVPDAKRIVSAQRNALSLGRAFGRLGNNLFGIEFSEEEWSKVESITWDETSDQLDKRAFGIMYRFDLVDAVDSCLEPLVHFPSLRAIAKSKGLQLSLAPTPLSQLVMGDKAELGRLRRIYAFAGGMALHSNEAREQREAMEFYVAFAFQKEQAEDLPTCQEVSEGVRAQKRGQDFIDMLHLLHLMHRPPSGRSRVFHGNTAIMHKYRCAIAMAVFSKMSGRRTAVPLVLGAAALAATSFVVPGAPVQQVSARTPVTAQVKQDAASSLPGLTAGVTMGVTAAAAAANRRKPVRSQKSLAKAKKEMSESGLLHLVASVQDVLSKPHEGDRIRDLKALAAELKHTQNSTSPMEGPLRWVANMAAALLLTQGMALQPANAGDVVNYSDFIDSVNKGDVEMVRVQPDMLSAQYVTKEGARREVNLIPNGQIEDQLFNQLADKKVDVVMSTGEAGSPFDFLARFAGPLAWLVAGLLLLFGGVGGPAGPGGPGGPGGNPFELGKSKARIIKDGDTKVKFGDVAGCDGAKTELVEVVDFLKNASRYSELGAKIPKGALLVGPPGTGKTLLAKAVAGEAGVPFFSISASEFVEVFAGVGASRVRDLFEQAKKSAPCIIFIDEIDAVGRQRSAGFGQGNDEREQTVNQLLTEMDGFESNKGVVVLAATNRADILDQALVRPARKIARSLMRWILQMSRAAWRSSRSTPRGRTWLLASICQRSQSKHQECPGLTWPTFLMKEPLWQHGRTSPRSTPMISSMLSSGLHWAWKKKDAVMSEQRRRLVAYHEAGHAILGALVNDYDAVAKISIVPRGPAGGVTIFMPSEERLNSGLYSKEFLENRMCVSLGGRLAEEIINGKDNVTTGASNDFQQCTQVAKQMVMQLGMSPVIGQRQLGGQQQGGPFMGRDFMGQGAPPMSQALKQQVDDEVKRIVDEQYQRGMKLLRDNMFLLDELAKLLMEQEKVSGEELVKLINRAAIDGKLAVDNKQMAFAAFTGEKVDDNSMGSKLTSKCLPSMTSMTPTSMPKGFCGSTLRPRHDRAAARNAIARLGLAHDEKAVSSEKVLQEVQRMATDVSNGSALPSQVVRTAAVQTLVSLAAMAGPSAAVADDVAVPQSVPQPMTQMQATGRVTYSRFLEFVEDGAVKRVDMYDMGRTAVASVTIAGREQQLICDLPGASTGVIDKLVAKNVAIDVHQPDKPNPLFGALADAAFPLLTIAGLLFLRSQNPGTGGIPGLGNQGKAQIMISPDTGVKFENVAGIDEAKEELTEIVDFLKAPERFVKVGAKIPRGVLLTGPPGTGKTLMAKALAGEAGVPFIQSSASEFIELFVGVGASRVRDIFKQAKEKAPCIVFIDEIDAIGRQRGAGMGGGDDEREQTLNQILTEMDAVPGPDCWSFGWPCGGAVGLRQLPGDHWCWGRFAAGGAHGSGHGHPVWHVRRGLHCHR</sequence>
<dbReference type="SMART" id="SM00382">
    <property type="entry name" value="AAA"/>
    <property type="match status" value="2"/>
</dbReference>
<reference evidence="9 10" key="1">
    <citation type="submission" date="2024-02" db="EMBL/GenBank/DDBJ databases">
        <authorList>
            <person name="Chen Y."/>
            <person name="Shah S."/>
            <person name="Dougan E. K."/>
            <person name="Thang M."/>
            <person name="Chan C."/>
        </authorList>
    </citation>
    <scope>NUCLEOTIDE SEQUENCE [LARGE SCALE GENOMIC DNA]</scope>
</reference>
<dbReference type="InterPro" id="IPR000642">
    <property type="entry name" value="Peptidase_M41"/>
</dbReference>
<dbReference type="InterPro" id="IPR004821">
    <property type="entry name" value="Cyt_trans-like"/>
</dbReference>
<keyword evidence="2" id="KW-0489">Methyltransferase</keyword>
<proteinExistence type="predicted"/>
<evidence type="ECO:0000256" key="5">
    <source>
        <dbReference type="ARBA" id="ARBA00022989"/>
    </source>
</evidence>
<dbReference type="InterPro" id="IPR003959">
    <property type="entry name" value="ATPase_AAA_core"/>
</dbReference>
<dbReference type="Gene3D" id="3.40.50.620">
    <property type="entry name" value="HUPs"/>
    <property type="match status" value="1"/>
</dbReference>
<dbReference type="SUPFAM" id="SSF52374">
    <property type="entry name" value="Nucleotidylyl transferase"/>
    <property type="match status" value="1"/>
</dbReference>
<dbReference type="EMBL" id="CAXAMN010021673">
    <property type="protein sequence ID" value="CAK9062089.1"/>
    <property type="molecule type" value="Genomic_DNA"/>
</dbReference>
<organism evidence="9 10">
    <name type="scientific">Durusdinium trenchii</name>
    <dbReference type="NCBI Taxonomy" id="1381693"/>
    <lineage>
        <taxon>Eukaryota</taxon>
        <taxon>Sar</taxon>
        <taxon>Alveolata</taxon>
        <taxon>Dinophyceae</taxon>
        <taxon>Suessiales</taxon>
        <taxon>Symbiodiniaceae</taxon>
        <taxon>Durusdinium</taxon>
    </lineage>
</organism>
<dbReference type="SUPFAM" id="SSF140990">
    <property type="entry name" value="FtsH protease domain-like"/>
    <property type="match status" value="1"/>
</dbReference>
<dbReference type="InterPro" id="IPR003593">
    <property type="entry name" value="AAA+_ATPase"/>
</dbReference>
<dbReference type="PANTHER" id="PTHR23076:SF113">
    <property type="entry name" value="ATP-DEPENDENT ZINC METALLOPROTEASE FTSH 1, CHLOROPLASTIC-RELATED"/>
    <property type="match status" value="1"/>
</dbReference>
<evidence type="ECO:0000256" key="4">
    <source>
        <dbReference type="ARBA" id="ARBA00022692"/>
    </source>
</evidence>
<keyword evidence="3" id="KW-0808">Transferase</keyword>
<dbReference type="InterPro" id="IPR037219">
    <property type="entry name" value="Peptidase_M41-like"/>
</dbReference>
<evidence type="ECO:0000256" key="7">
    <source>
        <dbReference type="SAM" id="MobiDB-lite"/>
    </source>
</evidence>
<dbReference type="InterPro" id="IPR029063">
    <property type="entry name" value="SAM-dependent_MTases_sf"/>
</dbReference>
<dbReference type="InterPro" id="IPR027417">
    <property type="entry name" value="P-loop_NTPase"/>
</dbReference>
<dbReference type="PROSITE" id="PS00674">
    <property type="entry name" value="AAA"/>
    <property type="match status" value="1"/>
</dbReference>
<evidence type="ECO:0000313" key="9">
    <source>
        <dbReference type="EMBL" id="CAK9062089.1"/>
    </source>
</evidence>
<dbReference type="Gene3D" id="3.40.50.150">
    <property type="entry name" value="Vaccinia Virus protein VP39"/>
    <property type="match status" value="1"/>
</dbReference>
<comment type="catalytic activity">
    <reaction evidence="6">
        <text>a 5'-end (5'-triphosphoguanosine)-ribonucleoside in mRNA + S-adenosyl-L-methionine = a 5'-end (N(7)-methyl 5'-triphosphoguanosine)-ribonucleoside in mRNA + S-adenosyl-L-homocysteine</text>
        <dbReference type="Rhea" id="RHEA:67008"/>
        <dbReference type="Rhea" id="RHEA-COMP:17166"/>
        <dbReference type="Rhea" id="RHEA-COMP:17167"/>
        <dbReference type="ChEBI" id="CHEBI:57856"/>
        <dbReference type="ChEBI" id="CHEBI:59789"/>
        <dbReference type="ChEBI" id="CHEBI:156461"/>
        <dbReference type="ChEBI" id="CHEBI:167617"/>
        <dbReference type="EC" id="2.1.1.56"/>
    </reaction>
</comment>
<dbReference type="InterPro" id="IPR003960">
    <property type="entry name" value="ATPase_AAA_CS"/>
</dbReference>
<dbReference type="Gene3D" id="1.20.58.760">
    <property type="entry name" value="Peptidase M41"/>
    <property type="match status" value="1"/>
</dbReference>
<dbReference type="NCBIfam" id="TIGR00125">
    <property type="entry name" value="cyt_tran_rel"/>
    <property type="match status" value="1"/>
</dbReference>
<evidence type="ECO:0000256" key="2">
    <source>
        <dbReference type="ARBA" id="ARBA00022603"/>
    </source>
</evidence>
<dbReference type="CDD" id="cd19501">
    <property type="entry name" value="RecA-like_FtsH"/>
    <property type="match status" value="2"/>
</dbReference>
<evidence type="ECO:0000313" key="10">
    <source>
        <dbReference type="Proteomes" id="UP001642484"/>
    </source>
</evidence>
<dbReference type="Pfam" id="PF00004">
    <property type="entry name" value="AAA"/>
    <property type="match status" value="2"/>
</dbReference>
<dbReference type="PROSITE" id="PS51562">
    <property type="entry name" value="RNA_CAP0_MT"/>
    <property type="match status" value="1"/>
</dbReference>
<dbReference type="Gene3D" id="3.40.50.300">
    <property type="entry name" value="P-loop containing nucleotide triphosphate hydrolases"/>
    <property type="match status" value="2"/>
</dbReference>